<dbReference type="EMBL" id="BAAAQM010000005">
    <property type="protein sequence ID" value="GAA1958065.1"/>
    <property type="molecule type" value="Genomic_DNA"/>
</dbReference>
<accession>A0ABN2QU19</accession>
<keyword evidence="2" id="KW-0472">Membrane</keyword>
<protein>
    <submittedName>
        <fullName evidence="3">Uncharacterized protein</fullName>
    </submittedName>
</protein>
<gene>
    <name evidence="3" type="ORF">GCM10009838_12660</name>
</gene>
<organism evidence="3 4">
    <name type="scientific">Catenulispora subtropica</name>
    <dbReference type="NCBI Taxonomy" id="450798"/>
    <lineage>
        <taxon>Bacteria</taxon>
        <taxon>Bacillati</taxon>
        <taxon>Actinomycetota</taxon>
        <taxon>Actinomycetes</taxon>
        <taxon>Catenulisporales</taxon>
        <taxon>Catenulisporaceae</taxon>
        <taxon>Catenulispora</taxon>
    </lineage>
</organism>
<dbReference type="Proteomes" id="UP001499854">
    <property type="component" value="Unassembled WGS sequence"/>
</dbReference>
<comment type="caution">
    <text evidence="3">The sequence shown here is derived from an EMBL/GenBank/DDBJ whole genome shotgun (WGS) entry which is preliminary data.</text>
</comment>
<evidence type="ECO:0000313" key="3">
    <source>
        <dbReference type="EMBL" id="GAA1958065.1"/>
    </source>
</evidence>
<proteinExistence type="predicted"/>
<evidence type="ECO:0000256" key="2">
    <source>
        <dbReference type="SAM" id="Phobius"/>
    </source>
</evidence>
<feature type="region of interest" description="Disordered" evidence="1">
    <location>
        <begin position="84"/>
        <end position="111"/>
    </location>
</feature>
<keyword evidence="2" id="KW-1133">Transmembrane helix</keyword>
<reference evidence="3 4" key="1">
    <citation type="journal article" date="2019" name="Int. J. Syst. Evol. Microbiol.">
        <title>The Global Catalogue of Microorganisms (GCM) 10K type strain sequencing project: providing services to taxonomists for standard genome sequencing and annotation.</title>
        <authorList>
            <consortium name="The Broad Institute Genomics Platform"/>
            <consortium name="The Broad Institute Genome Sequencing Center for Infectious Disease"/>
            <person name="Wu L."/>
            <person name="Ma J."/>
        </authorList>
    </citation>
    <scope>NUCLEOTIDE SEQUENCE [LARGE SCALE GENOMIC DNA]</scope>
    <source>
        <strain evidence="3 4">JCM 16013</strain>
    </source>
</reference>
<feature type="transmembrane region" description="Helical" evidence="2">
    <location>
        <begin position="54"/>
        <end position="74"/>
    </location>
</feature>
<name>A0ABN2QU19_9ACTN</name>
<keyword evidence="2" id="KW-0812">Transmembrane</keyword>
<evidence type="ECO:0000256" key="1">
    <source>
        <dbReference type="SAM" id="MobiDB-lite"/>
    </source>
</evidence>
<sequence length="111" mass="10713">MSAVDAAGENAMRSLIGTAFAADEPGLPEVDEVMAAVEALGEGIRHRQRVRTGIAAGALCVAAFGMVAGIAAVAHSTHSGGPVMVVPGGSGGPAAPPMTGEGGGRLVTPAP</sequence>
<dbReference type="RefSeq" id="WP_344655974.1">
    <property type="nucleotide sequence ID" value="NZ_BAAAQM010000005.1"/>
</dbReference>
<evidence type="ECO:0000313" key="4">
    <source>
        <dbReference type="Proteomes" id="UP001499854"/>
    </source>
</evidence>
<keyword evidence="4" id="KW-1185">Reference proteome</keyword>